<dbReference type="Proteomes" id="UP001234585">
    <property type="component" value="Plasmid unnamed2"/>
</dbReference>
<keyword evidence="3" id="KW-1185">Reference proteome</keyword>
<gene>
    <name evidence="2" type="ORF">Q9313_25360</name>
</gene>
<dbReference type="PROSITE" id="PS51257">
    <property type="entry name" value="PROKAR_LIPOPROTEIN"/>
    <property type="match status" value="1"/>
</dbReference>
<sequence length="547" mass="58582">MRASCVALALWLASSTVSFSCTQTDIPGVCLDNWDGDVASEWQRFVDGARETGTNIKPMEIIKIAFPTAPVMIEAVGESGIPYLNSAAQNIAAIGTKLDKETQTAITNALTNPSKAVSDAAQTALKAANDTVDAAEATGRFAERSISGNIEILEDAQARLREGKVVDAVWHLGTDRMKLENDNAAKLMQESEVARQVAEKAVAAYGGPAAAAAFTAWLTYNSSKGDIERALLAGTYAYLVSSGNAEVSKMPTGTVNEVVKKAATVAAVRGLAVGAAGGNQQEILEAIAQGGGSVIVQSGQAYVTKNYVSPAKAKADAFCVDQFSETCDDTMQWADAVKERAAQYRHIANTLPTTLVSGNGQWVVSWSKEILINRTSKAPGVVLTYVGQGSYYRQQMLSFREISKGNLPMANGGQPDGQVTARRTQIPQPKMHEITIASSGLWIDDTDSPTGWSSTNNIEFYIDGTYEGQMYLHEGLDAITKELTEGDHVLTYKVSVRSAQGGRIRGQECAAKFKVSGVDIFNPYIAFARVDHLRGRISKCTLKPQPM</sequence>
<proteinExistence type="predicted"/>
<evidence type="ECO:0000313" key="3">
    <source>
        <dbReference type="Proteomes" id="UP001234585"/>
    </source>
</evidence>
<accession>A0AA50H8S8</accession>
<dbReference type="AlphaFoldDB" id="A0AA50H8S8"/>
<name>A0AA50H8S8_9HYPH</name>
<dbReference type="EMBL" id="CP132304">
    <property type="protein sequence ID" value="WLS00699.1"/>
    <property type="molecule type" value="Genomic_DNA"/>
</dbReference>
<feature type="signal peptide" evidence="1">
    <location>
        <begin position="1"/>
        <end position="20"/>
    </location>
</feature>
<reference evidence="2 3" key="1">
    <citation type="submission" date="2023-08" db="EMBL/GenBank/DDBJ databases">
        <title>Pathogen: clinical or host-associated sample.</title>
        <authorList>
            <person name="Hergert J."/>
            <person name="Casey R."/>
            <person name="Wagner J."/>
            <person name="Young E.L."/>
            <person name="Oakeson K.F."/>
        </authorList>
    </citation>
    <scope>NUCLEOTIDE SEQUENCE [LARGE SCALE GENOMIC DNA]</scope>
    <source>
        <strain evidence="2 3">1760953</strain>
        <plasmid evidence="2 3">unnamed2</plasmid>
    </source>
</reference>
<organism evidence="2 3">
    <name type="scientific">Shinella sumterensis</name>
    <dbReference type="NCBI Taxonomy" id="1967501"/>
    <lineage>
        <taxon>Bacteria</taxon>
        <taxon>Pseudomonadati</taxon>
        <taxon>Pseudomonadota</taxon>
        <taxon>Alphaproteobacteria</taxon>
        <taxon>Hyphomicrobiales</taxon>
        <taxon>Rhizobiaceae</taxon>
        <taxon>Shinella</taxon>
    </lineage>
</organism>
<protein>
    <submittedName>
        <fullName evidence="2">Uncharacterized protein</fullName>
    </submittedName>
</protein>
<geneLocation type="plasmid" evidence="2 3">
    <name>unnamed2</name>
</geneLocation>
<evidence type="ECO:0000313" key="2">
    <source>
        <dbReference type="EMBL" id="WLS00699.1"/>
    </source>
</evidence>
<feature type="chain" id="PRO_5041311771" evidence="1">
    <location>
        <begin position="21"/>
        <end position="547"/>
    </location>
</feature>
<dbReference type="RefSeq" id="WP_306040573.1">
    <property type="nucleotide sequence ID" value="NZ_CP132304.1"/>
</dbReference>
<evidence type="ECO:0000256" key="1">
    <source>
        <dbReference type="SAM" id="SignalP"/>
    </source>
</evidence>
<keyword evidence="2" id="KW-0614">Plasmid</keyword>
<keyword evidence="1" id="KW-0732">Signal</keyword>